<gene>
    <name evidence="2" type="ORF">A3D25_03140</name>
</gene>
<evidence type="ECO:0000313" key="2">
    <source>
        <dbReference type="EMBL" id="OGE40891.1"/>
    </source>
</evidence>
<dbReference type="AlphaFoldDB" id="A0A1F5KJT9"/>
<name>A0A1F5KJT9_9BACT</name>
<feature type="region of interest" description="Disordered" evidence="1">
    <location>
        <begin position="332"/>
        <end position="354"/>
    </location>
</feature>
<evidence type="ECO:0000313" key="3">
    <source>
        <dbReference type="Proteomes" id="UP000177328"/>
    </source>
</evidence>
<accession>A0A1F5KJT9</accession>
<dbReference type="Proteomes" id="UP000177328">
    <property type="component" value="Unassembled WGS sequence"/>
</dbReference>
<comment type="caution">
    <text evidence="2">The sequence shown here is derived from an EMBL/GenBank/DDBJ whole genome shotgun (WGS) entry which is preliminary data.</text>
</comment>
<protein>
    <submittedName>
        <fullName evidence="2">Uncharacterized protein</fullName>
    </submittedName>
</protein>
<sequence>MATATESRIGIAVASINRGGGSNVLSLPKYTLGLNRSSVINSGDRTATLSYGEIMSQPATWQRPAETTTKPLAAIAAEVQAPHIRKTGHFEHISRRNQLLARESKNWVIDTAQKGVIKPQVAQSAKIIEQVKASSRRGLVTALGDLRRETTEPQVSQPEVIVRPAVQKVEVRQNPVILEAKFRVIETTPQKLAKAPVKVAEARQEEIQARQVIVELQKTNPARPQILWDALGLPDADVEKKKKQDQENQAKAAAVPGLLQIIGGQLVKEAIVKVQPASTPEIKQQVATFAPVTTEQLNRTVAQANPSLSPQEIALLMAQTVKKAQAAVATPAEKIDLKRSKQSSSNGGIDLPRRRANSAEVGPKFIVEDDQALGQRALHLEKGLIALSFRNPDNSTDEDLYVDGGVMKWWLYLASQQYELMHSQIVRESNTPNRFGKVKDGSLAEFINSAGKLGVLPIIKMWRRLTQANLFHRPGRWSGKDKNLLSEGEIAKITRRGEVDQGRADLWKALKDGLQTTALEIYDQRQAKRAEAALTSAT</sequence>
<reference evidence="2 3" key="1">
    <citation type="journal article" date="2016" name="Nat. Commun.">
        <title>Thousands of microbial genomes shed light on interconnected biogeochemical processes in an aquifer system.</title>
        <authorList>
            <person name="Anantharaman K."/>
            <person name="Brown C.T."/>
            <person name="Hug L.A."/>
            <person name="Sharon I."/>
            <person name="Castelle C.J."/>
            <person name="Probst A.J."/>
            <person name="Thomas B.C."/>
            <person name="Singh A."/>
            <person name="Wilkins M.J."/>
            <person name="Karaoz U."/>
            <person name="Brodie E.L."/>
            <person name="Williams K.H."/>
            <person name="Hubbard S.S."/>
            <person name="Banfield J.F."/>
        </authorList>
    </citation>
    <scope>NUCLEOTIDE SEQUENCE [LARGE SCALE GENOMIC DNA]</scope>
</reference>
<evidence type="ECO:0000256" key="1">
    <source>
        <dbReference type="SAM" id="MobiDB-lite"/>
    </source>
</evidence>
<dbReference type="EMBL" id="MFDD01000004">
    <property type="protein sequence ID" value="OGE40891.1"/>
    <property type="molecule type" value="Genomic_DNA"/>
</dbReference>
<organism evidence="2 3">
    <name type="scientific">Candidatus Daviesbacteria bacterium RIFCSPHIGHO2_02_FULL_43_12</name>
    <dbReference type="NCBI Taxonomy" id="1797776"/>
    <lineage>
        <taxon>Bacteria</taxon>
        <taxon>Candidatus Daviesiibacteriota</taxon>
    </lineage>
</organism>
<proteinExistence type="predicted"/>